<evidence type="ECO:0000256" key="14">
    <source>
        <dbReference type="RuleBase" id="RU366025"/>
    </source>
</evidence>
<evidence type="ECO:0000313" key="17">
    <source>
        <dbReference type="Ensembl" id="ENSSAUP00010053616.1"/>
    </source>
</evidence>
<dbReference type="InterPro" id="IPR050164">
    <property type="entry name" value="Peptidase_C19"/>
</dbReference>
<dbReference type="GO" id="GO:0006914">
    <property type="term" value="P:autophagy"/>
    <property type="evidence" value="ECO:0007669"/>
    <property type="project" value="UniProtKB-KW"/>
</dbReference>
<dbReference type="InterPro" id="IPR018200">
    <property type="entry name" value="USP_CS"/>
</dbReference>
<dbReference type="AlphaFoldDB" id="A0A671XXI0"/>
<dbReference type="Pfam" id="PF00443">
    <property type="entry name" value="UCH"/>
    <property type="match status" value="1"/>
</dbReference>
<dbReference type="PANTHER" id="PTHR24006">
    <property type="entry name" value="UBIQUITIN CARBOXYL-TERMINAL HYDROLASE"/>
    <property type="match status" value="1"/>
</dbReference>
<dbReference type="GO" id="GO:0006281">
    <property type="term" value="P:DNA repair"/>
    <property type="evidence" value="ECO:0007669"/>
    <property type="project" value="UniProtKB-KW"/>
</dbReference>
<reference evidence="17" key="3">
    <citation type="submission" date="2025-09" db="UniProtKB">
        <authorList>
            <consortium name="Ensembl"/>
        </authorList>
    </citation>
    <scope>IDENTIFICATION</scope>
</reference>
<keyword evidence="12" id="KW-0234">DNA repair</keyword>
<evidence type="ECO:0000256" key="1">
    <source>
        <dbReference type="ARBA" id="ARBA00000707"/>
    </source>
</evidence>
<feature type="compositionally biased region" description="Low complexity" evidence="15">
    <location>
        <begin position="264"/>
        <end position="279"/>
    </location>
</feature>
<feature type="region of interest" description="Disordered" evidence="15">
    <location>
        <begin position="86"/>
        <end position="154"/>
    </location>
</feature>
<dbReference type="GO" id="GO:0010506">
    <property type="term" value="P:regulation of autophagy"/>
    <property type="evidence" value="ECO:0007669"/>
    <property type="project" value="TreeGrafter"/>
</dbReference>
<sequence>MGYIDFFPQYIFGEFSPDEINQFFVTPRCYVEVRSWVTTSEDYQRIEFGVDEVMDSKPIGMNDPLYKVSSTLNPQAPEFILGCPSAQKAQQTAPPAADVPDGTDFNSLDGPDSEPSALDNHQACQDMDGLPGSLGQRERKKKKKRPPGYYNYLDPSTALVNGHALGGPHHSAEDVDAAKFAPTSTANQRTCDSPDDSSLDFTSGAASLSDGNNATSSSSSSSQSRGMTEGPRTADQQPDPLAPQSPELSDTPHSPRSKSPLPPSAAVATSSVATSITTTELEEREMADSGVANGLAVPDTPVGADRHKEDCESGEQAQQVSPDSAAQSVVTEQAHSPATAAVPTANLPKSWASLFHNSKPLPGGPQAFVEVKNVVEVVSSSLATPEQPEKVGEVKDGPVHVSEDPMAPRLAELIENVKLIHKPVSLQPRGLINKGNWCYINATLQALIACPPMYHLMKSIPLHNETQRPCTSTPMIDNFVRLVNEFNNMPVPSKAKQQAVGEKVMKDIRPGVPFEPTYIYRLLTLIKSSLSEKGRQEDAEEYLGFTLNGLHEEMLALKKLISPQEERAPTLNGPESQPGVEEDVADKEEEGSEDEWEQVGPRNKTSITRQADFVRTPITDIFGGHIRSVVYQQNSKESATLQPFFTLQLDIQSEKIRTVQEALETLVARESVQGYTSKTKQEIEISRRVTLEELPPVLVLHLKRFIFEKTGGCQKLIKNIEYPVDLEISKDLLSSGVRGKVVKGQRTYRLFAVVYHHGNSATGGHYTTDVFHIGLNGWLRIDDQTVKVINQYQVVKQTAERTAYLLYYRRVDLL</sequence>
<reference evidence="17" key="2">
    <citation type="submission" date="2025-08" db="UniProtKB">
        <authorList>
            <consortium name="Ensembl"/>
        </authorList>
    </citation>
    <scope>IDENTIFICATION</scope>
</reference>
<dbReference type="Gene3D" id="3.90.70.10">
    <property type="entry name" value="Cysteine proteinases"/>
    <property type="match status" value="1"/>
</dbReference>
<proteinExistence type="inferred from homology"/>
<evidence type="ECO:0000256" key="3">
    <source>
        <dbReference type="ARBA" id="ARBA00004496"/>
    </source>
</evidence>
<dbReference type="GeneTree" id="ENSGT00550000074994"/>
<dbReference type="InterPro" id="IPR038765">
    <property type="entry name" value="Papain-like_cys_pep_sf"/>
</dbReference>
<dbReference type="GO" id="GO:0005829">
    <property type="term" value="C:cytosol"/>
    <property type="evidence" value="ECO:0007669"/>
    <property type="project" value="TreeGrafter"/>
</dbReference>
<organism evidence="17 18">
    <name type="scientific">Sparus aurata</name>
    <name type="common">Gilthead sea bream</name>
    <dbReference type="NCBI Taxonomy" id="8175"/>
    <lineage>
        <taxon>Eukaryota</taxon>
        <taxon>Metazoa</taxon>
        <taxon>Chordata</taxon>
        <taxon>Craniata</taxon>
        <taxon>Vertebrata</taxon>
        <taxon>Euteleostomi</taxon>
        <taxon>Actinopterygii</taxon>
        <taxon>Neopterygii</taxon>
        <taxon>Teleostei</taxon>
        <taxon>Neoteleostei</taxon>
        <taxon>Acanthomorphata</taxon>
        <taxon>Eupercaria</taxon>
        <taxon>Spariformes</taxon>
        <taxon>Sparidae</taxon>
        <taxon>Sparus</taxon>
    </lineage>
</organism>
<feature type="compositionally biased region" description="Polar residues" evidence="15">
    <location>
        <begin position="315"/>
        <end position="336"/>
    </location>
</feature>
<dbReference type="PROSITE" id="PS00973">
    <property type="entry name" value="USP_2"/>
    <property type="match status" value="1"/>
</dbReference>
<evidence type="ECO:0000256" key="13">
    <source>
        <dbReference type="ARBA" id="ARBA00023242"/>
    </source>
</evidence>
<dbReference type="FunFam" id="3.90.70.10:FF:000015">
    <property type="entry name" value="Ubiquitin specific peptidase 10"/>
    <property type="match status" value="1"/>
</dbReference>
<dbReference type="Ensembl" id="ENSSAUT00010056340.1">
    <property type="protein sequence ID" value="ENSSAUP00010053616.1"/>
    <property type="gene ID" value="ENSSAUG00010022153.1"/>
</dbReference>
<keyword evidence="6 14" id="KW-0645">Protease</keyword>
<dbReference type="GO" id="GO:0006508">
    <property type="term" value="P:proteolysis"/>
    <property type="evidence" value="ECO:0007669"/>
    <property type="project" value="UniProtKB-KW"/>
</dbReference>
<keyword evidence="7" id="KW-0227">DNA damage</keyword>
<dbReference type="GO" id="GO:0005634">
    <property type="term" value="C:nucleus"/>
    <property type="evidence" value="ECO:0007669"/>
    <property type="project" value="UniProtKB-SubCell"/>
</dbReference>
<comment type="similarity">
    <text evidence="4">Belongs to the peptidase C19 family. USP10 subfamily.</text>
</comment>
<dbReference type="PROSITE" id="PS00972">
    <property type="entry name" value="USP_1"/>
    <property type="match status" value="1"/>
</dbReference>
<feature type="domain" description="USP" evidence="16">
    <location>
        <begin position="429"/>
        <end position="811"/>
    </location>
</feature>
<gene>
    <name evidence="17" type="primary">USP10</name>
    <name evidence="17" type="synonym">usp10</name>
</gene>
<name>A0A671XXI0_SPAAU</name>
<evidence type="ECO:0000256" key="10">
    <source>
        <dbReference type="ARBA" id="ARBA00022807"/>
    </source>
</evidence>
<evidence type="ECO:0000256" key="12">
    <source>
        <dbReference type="ARBA" id="ARBA00023204"/>
    </source>
</evidence>
<evidence type="ECO:0000256" key="9">
    <source>
        <dbReference type="ARBA" id="ARBA00022801"/>
    </source>
</evidence>
<keyword evidence="18" id="KW-1185">Reference proteome</keyword>
<dbReference type="SUPFAM" id="SSF54001">
    <property type="entry name" value="Cysteine proteinases"/>
    <property type="match status" value="1"/>
</dbReference>
<evidence type="ECO:0000256" key="11">
    <source>
        <dbReference type="ARBA" id="ARBA00023006"/>
    </source>
</evidence>
<keyword evidence="11" id="KW-0072">Autophagy</keyword>
<dbReference type="PANTHER" id="PTHR24006:SF687">
    <property type="entry name" value="UBIQUITIN CARBOXYL-TERMINAL HYDROLASE 10"/>
    <property type="match status" value="1"/>
</dbReference>
<protein>
    <recommendedName>
        <fullName evidence="14">Ubiquitin carboxyl-terminal hydrolase</fullName>
        <ecNumber evidence="14">3.4.19.12</ecNumber>
    </recommendedName>
</protein>
<evidence type="ECO:0000256" key="15">
    <source>
        <dbReference type="SAM" id="MobiDB-lite"/>
    </source>
</evidence>
<keyword evidence="10 14" id="KW-0788">Thiol protease</keyword>
<dbReference type="InterPro" id="IPR001394">
    <property type="entry name" value="Peptidase_C19_UCH"/>
</dbReference>
<dbReference type="GO" id="GO:0004843">
    <property type="term" value="F:cysteine-type deubiquitinase activity"/>
    <property type="evidence" value="ECO:0007669"/>
    <property type="project" value="UniProtKB-UniRule"/>
</dbReference>
<dbReference type="PROSITE" id="PS50235">
    <property type="entry name" value="USP_3"/>
    <property type="match status" value="1"/>
</dbReference>
<evidence type="ECO:0000259" key="16">
    <source>
        <dbReference type="PROSITE" id="PS50235"/>
    </source>
</evidence>
<feature type="region of interest" description="Disordered" evidence="15">
    <location>
        <begin position="183"/>
        <end position="339"/>
    </location>
</feature>
<evidence type="ECO:0000313" key="18">
    <source>
        <dbReference type="Proteomes" id="UP000472265"/>
    </source>
</evidence>
<keyword evidence="5" id="KW-0963">Cytoplasm</keyword>
<feature type="compositionally biased region" description="Acidic residues" evidence="15">
    <location>
        <begin position="580"/>
        <end position="597"/>
    </location>
</feature>
<evidence type="ECO:0000256" key="5">
    <source>
        <dbReference type="ARBA" id="ARBA00022490"/>
    </source>
</evidence>
<accession>A0A671XXI0</accession>
<dbReference type="CDD" id="cd02257">
    <property type="entry name" value="Peptidase_C19"/>
    <property type="match status" value="1"/>
</dbReference>
<keyword evidence="13" id="KW-0539">Nucleus</keyword>
<evidence type="ECO:0000256" key="6">
    <source>
        <dbReference type="ARBA" id="ARBA00022670"/>
    </source>
</evidence>
<evidence type="ECO:0000256" key="4">
    <source>
        <dbReference type="ARBA" id="ARBA00005427"/>
    </source>
</evidence>
<evidence type="ECO:0000256" key="2">
    <source>
        <dbReference type="ARBA" id="ARBA00004123"/>
    </source>
</evidence>
<keyword evidence="8 14" id="KW-0833">Ubl conjugation pathway</keyword>
<keyword evidence="9 14" id="KW-0378">Hydrolase</keyword>
<evidence type="ECO:0000256" key="7">
    <source>
        <dbReference type="ARBA" id="ARBA00022763"/>
    </source>
</evidence>
<dbReference type="GO" id="GO:0016579">
    <property type="term" value="P:protein deubiquitination"/>
    <property type="evidence" value="ECO:0007669"/>
    <property type="project" value="InterPro"/>
</dbReference>
<dbReference type="EC" id="3.4.19.12" evidence="14"/>
<comment type="catalytic activity">
    <reaction evidence="1 14">
        <text>Thiol-dependent hydrolysis of ester, thioester, amide, peptide and isopeptide bonds formed by the C-terminal Gly of ubiquitin (a 76-residue protein attached to proteins as an intracellular targeting signal).</text>
        <dbReference type="EC" id="3.4.19.12"/>
    </reaction>
</comment>
<dbReference type="GO" id="GO:0030330">
    <property type="term" value="P:DNA damage response, signal transduction by p53 class mediator"/>
    <property type="evidence" value="ECO:0007669"/>
    <property type="project" value="TreeGrafter"/>
</dbReference>
<reference evidence="17" key="1">
    <citation type="submission" date="2021-04" db="EMBL/GenBank/DDBJ databases">
        <authorList>
            <consortium name="Wellcome Sanger Institute Data Sharing"/>
        </authorList>
    </citation>
    <scope>NUCLEOTIDE SEQUENCE [LARGE SCALE GENOMIC DNA]</scope>
</reference>
<comment type="subcellular location">
    <subcellularLocation>
        <location evidence="3">Cytoplasm</location>
    </subcellularLocation>
    <subcellularLocation>
        <location evidence="2">Nucleus</location>
    </subcellularLocation>
</comment>
<feature type="compositionally biased region" description="Low complexity" evidence="15">
    <location>
        <begin position="86"/>
        <end position="96"/>
    </location>
</feature>
<feature type="compositionally biased region" description="Polar residues" evidence="15">
    <location>
        <begin position="199"/>
        <end position="215"/>
    </location>
</feature>
<evidence type="ECO:0000256" key="8">
    <source>
        <dbReference type="ARBA" id="ARBA00022786"/>
    </source>
</evidence>
<feature type="region of interest" description="Disordered" evidence="15">
    <location>
        <begin position="566"/>
        <end position="610"/>
    </location>
</feature>
<dbReference type="InterPro" id="IPR028889">
    <property type="entry name" value="USP"/>
</dbReference>
<dbReference type="Proteomes" id="UP000472265">
    <property type="component" value="Chromosome 4"/>
</dbReference>